<dbReference type="Pfam" id="PF15445">
    <property type="entry name" value="ATS"/>
    <property type="match status" value="1"/>
</dbReference>
<feature type="region of interest" description="Disordered" evidence="2">
    <location>
        <begin position="2681"/>
        <end position="2713"/>
    </location>
</feature>
<gene>
    <name evidence="7" type="ORF">PFLG_00415</name>
</gene>
<reference evidence="8" key="2">
    <citation type="submission" date="2015-07" db="EMBL/GenBank/DDBJ databases">
        <title>The genome sequence of Plasmodium falciparum RAJ116.</title>
        <authorList>
            <consortium name="The Broad Institute Genome Sequencing Platform"/>
            <person name="Volkman S.K."/>
            <person name="Neafsey D.E."/>
            <person name="Dash A.P."/>
            <person name="Chitnis C.E."/>
            <person name="Hartl D.L."/>
            <person name="Young S.K."/>
            <person name="Kodira C.D."/>
            <person name="Zeng Q."/>
            <person name="Koehrsen M."/>
            <person name="Godfrey P."/>
            <person name="Alvarado L."/>
            <person name="Berlin A."/>
            <person name="Borenstein D."/>
            <person name="Chen Z."/>
            <person name="Engels R."/>
            <person name="Freedman E."/>
            <person name="Gellesch M."/>
            <person name="Goldberg J."/>
            <person name="Griggs A."/>
            <person name="Gujja S."/>
            <person name="Heiman D."/>
            <person name="Hepburn T."/>
            <person name="Howarth C."/>
            <person name="Jen D."/>
            <person name="Larson L."/>
            <person name="Lewis B."/>
            <person name="Mehta T."/>
            <person name="Park D."/>
            <person name="Pearson M."/>
            <person name="Roberts A."/>
            <person name="Saif S."/>
            <person name="Shea T."/>
            <person name="Shenoy N."/>
            <person name="Sisk P."/>
            <person name="Stolte C."/>
            <person name="Sykes S."/>
            <person name="Walk T."/>
            <person name="White J."/>
            <person name="Yandava C."/>
            <person name="Wirth D.F."/>
            <person name="Nusbaum C."/>
            <person name="Birren B."/>
        </authorList>
    </citation>
    <scope>NUCLEOTIDE SEQUENCE [LARGE SCALE GENOMIC DNA]</scope>
    <source>
        <strain evidence="8">RAJ116</strain>
    </source>
</reference>
<evidence type="ECO:0000256" key="2">
    <source>
        <dbReference type="SAM" id="MobiDB-lite"/>
    </source>
</evidence>
<evidence type="ECO:0000259" key="3">
    <source>
        <dbReference type="Pfam" id="PF03011"/>
    </source>
</evidence>
<dbReference type="InterPro" id="IPR008602">
    <property type="entry name" value="Duffy-antigen-binding"/>
</dbReference>
<evidence type="ECO:0000259" key="4">
    <source>
        <dbReference type="Pfam" id="PF05424"/>
    </source>
</evidence>
<dbReference type="Pfam" id="PF03011">
    <property type="entry name" value="PFEMP"/>
    <property type="match status" value="1"/>
</dbReference>
<dbReference type="Gene3D" id="1.10.1900.40">
    <property type="entry name" value="Acidic terminal segments, variant surface antigen of PfEMP1"/>
    <property type="match status" value="2"/>
</dbReference>
<dbReference type="OrthoDB" id="377451at2759"/>
<proteinExistence type="predicted"/>
<dbReference type="GO" id="GO:0016020">
    <property type="term" value="C:membrane"/>
    <property type="evidence" value="ECO:0007669"/>
    <property type="project" value="InterPro"/>
</dbReference>
<dbReference type="FunFam" id="1.20.1310.20:FF:000016">
    <property type="entry name" value="Erythrocyte membrane protein 1"/>
    <property type="match status" value="1"/>
</dbReference>
<sequence>MDSTSTIANKIEEYLGAKSDDSKIDELLKADPSEVEYYRSGGDGDYLKNNICKITVNHSDSGKYDPCEKKLPPYGDNDQWKCDENLYKASENNKNIFVPPRRQRMCINNLENLKFDKIRDKHAFLADVLLTARNEGERIVQNHPDTNSSNVCVALERSFADIADIIRGRDGNKCETKSPNNVEELIKKFFEKNYRSNEEYKRKYQNDDENYKKLREDWWTKNRQKVWEVITCGARSNDLLIKRRWTTSKESNGDNKLELCRKCGHYEGKVPTYLDYVPQFLRWLTEWIEDFYREKQNLIDDMERHREECTRKNVESKEGTSYCSTCKDKCKKYCECVKKWKTEWENQKNKYNDLYQQENETSSSSKKKSRYDDYVKEFFKNFKGDNYSSLDDYIKGDPYFAEYATKLSFILNPSDTENASETPSKYYDEACNPNESEIASVEQAQTSGPSSNKTCITHSSIKTNKKKECKDVKLGVRENDKDLKICVIEDTSLSGVDNCCFKDLLGILQENCSDNKRGSSSNDSCNNNNEEACEKNLDEALASLTNGYKCDKCKSGTSTVNKKWTWRKSSGNEEGLQKEYANTIGLPPRTQSLCLVCLHEKEGKTKHKTISTNSELLKEWIIAAFHEGKNLKTSHEKKNDDNGKKLCKALEYSFADYGDLIKGTSIWDNEYTKDLELNLQKAFGKLFRKYIKKNNTAEQDTSYSSLDELRESWWNTNKKYIWTAMKHGAEMNGTTCSSGSGDNGDSSITGSSDSGSTTCSGDNGSISCDDIPTTDFIPQYLRFLQEWVEHFCEQRQAKVKDVINSCNSCNESGGTCNGECKTKCKDECEKYKKFIEDCNGGDGTAGSSWVKRWDQIYKRYSKHIEDAKRNRKAGTKNCGPSSITNAAASTDENKCVQSDVDSFFKHLIDIGLTTPSSYLSIVLDENSCGDDKAPWTTYTTYTTTEKCNKERDKSKSQSSDTLVVVNVPSPLGNTPHEYKYACECKIPTNEETCDDRKDYMNQWISDTSKKQKGSGSGKDYYELYTYNGVQIKQAAGRSSSTKLDENDVMFFNLFEQWNKEIQYQIEQYMTNANISCNNEMKVLSSSSEESQNQNGSDHHDGRNNNTDQGTNCKKNCECYSLWMNKITEQWDKQKDNYNKFRSKQIYDANKGPQNKKVVSLSNFLFFSCWEEYMQTLFNGDWSKIKNIGSDTFEFLIKKCGNNSAHGEEIFSEKLKNANIKCNENASTNNKMKSSGKSCDLNATNYIRGCQSKTYDGKIFPGKGGEKKWICKDTITHGDTNGACIPPRTQNLCVGELWDKRYGGRSNIKNDTKELLKEKIKNAIQKETELLYEYHDTGTAIISRNPMKEGGEDGKGKQKEGGEEANNNSNGLPKGFCHAVQRSFIDYKNMILGTSVNTYEYIGKLQEDIKKIIEQETTKQNGKTVGSGADKVNDWWKEIEREMWDAVRCAITKINKKNNKGTFNGHECGVSPPTGNDEDQSVSWFKEWGEQFCIERLRYEQNIRDACTNNGQEDKVEGACKRKCEKYKKYISEKKQEWDKQKTKYENKYVGKSASDLLKENYPECISANFDFIFNDKADHKKYYPYGDYSSICSCEQVKYYKYNNAEKKNNKSLCHEKGNDRTWSKKYIKKLENGRSLEGVYVPPRRQQLCLYELFPIIIKNEEGMEKAKEELLETLQIVAEREAYYLWKQYNPTGKGIDDANKKACCAIRGSFYDLEDIIKGNDLVHDEYTKYIDSKLNEIFGSSNKNDIDTKRARTDWWENETIDVANGTDHKTIRQLVWDAMQSGVRKAIDEENEKKKQNKNFPPCMGVEHIGIAKPQFIRWLEEWTNEFCEEYTKYFGAINSNCNRRKGADDCGDNSNIECKRACANYTNWLNPKRIEWNGMSNYYNKIYRKSNKESEDGKDYSMIMAPTVIDYLNKRCNGEINGNYICCSCKNIGENYNPSPAQKTKGSKKKDEQCENNKGPLDLMNEVLNKMDPKYSAHKMKCTEVYLEHVEEQLNEIDNAIKDYQLYPLDRCFDDQTKMKIFDLIGDAIGCKHKINLDELDEWNDMDMRGTYNKHKGVLIPPRRRQLCFSRIVRGPANLRSLNEFKEEILKGAQSEGKFLGNYYNEDKDKEKKEDRKEKALEAMKNSFYDYEYIIKGSDILENIQFKDIKRKLDKLLTKETNNTKKVDDWWETNKKSIWNAMLCGYKKSGNKIIDPSWCTIPTTETPPQFLRWIKEWGTNVCIQKEKYKKNVKSECSDVTNIDLDPQASESTKCIPEIRKYQEWSRKSSVQWEAISERYKQYKRMNEFKNTFKNVKEPDANTYLREHCSKCPCGFNDMKEITKYTNIGNEAFKQIKEQVDIPAELEDVIYRIKHHEYDKGNDYICNKYKNIHDRMKKNNGNFVTDNFVKKSWEISNGVLLPPRRKNLFLNIEKSDICKYKKNPKLFNDFIYSSAFTEVERLKKVYGEARAKVANAMKYSFADIGNIIKGDDMMENNSSDNIGKILGGDGVGQNEKRKAWWDMNKYHIWESMLCGYKKAYPNITDVDKKLLDIPNNDNEHQFLRWFTEWAEDFCNHQGEEIKKLENKCKFKKCEEEKDNQKKIQCHQACWNYKAFLEKWKKQYKKQNIEFEGLTYTDSIIKDKSAPEYLEENCKDKCSCIKEADYTHYNKSFQYPPEMFQEKCLCELSYPNEMQYSKKKKSEPEQKKEDPYKNLGKCPFENRSNSRDSTTTVINNDNCKNLNVQSLCIQNKYENNLDQWTGKLVRDSSKDNEGVLMPPRRVHLCSRTITKNKYRTNETDKFKKDLFDSAYNQGYLLGKKFKDYNDEGHEALKNSFADYGDIIKGEDIMETTTPTDIKEKLEKLLKNAEKTAQSNGTTPQPKSVNQWWEQYRTSVWHAMLCGYHKGVNEPPQFGRSKKSQTVSLPEHSPTATANIPSNWCTVPTEDKTDQFLRWFKEWSEHFCTRRNEFYVKLETKCSKAKCEDGRIYPNECKILCEEYRNFIAQKKIQYDVQMYHYNKKYKNSQLNNKKGPDFFDNKCNGDYGIPTLKSSNRYVPYESHKYKGKTYIYMEGEETDDYSYIRDISSSDITSSSESEYEELDINDIYVPSLSKYKTLIELVLEPSKRDTFNTPSGDTFTNKFRDDEWNQLKQDFIEQYLQNIQKDFILHDSVNEKPFITQIQDRFLDSSHEEVIYNIDWNVPENINRINNIMHDTKYCSNNLYTGTDLINDSLNGNQHMDIYDEMLKRKENELFGTNNTKNTTFNSVYKQTHSDPIINQLNLYHKWLDKHRDICEQCKTKKDMLYKLNEVWNMERKEYLLDIPPSILDDIHKTNDETYNIISTNNIYDHPSQETPLQLLGSTNIIPSYITTEQNNGLRTNISMDIHIDEKNYNNVVATSIIGDDQVENSYNL</sequence>
<dbReference type="Pfam" id="PF15448">
    <property type="entry name" value="NTS_2"/>
    <property type="match status" value="1"/>
</dbReference>
<dbReference type="FunFam" id="1.10.1900.40:FF:000008">
    <property type="entry name" value="Erythrocyte membrane protein 1 (PfEMP1)"/>
    <property type="match status" value="1"/>
</dbReference>
<feature type="domain" description="Duffy-antigen binding" evidence="4">
    <location>
        <begin position="586"/>
        <end position="782"/>
    </location>
</feature>
<feature type="compositionally biased region" description="Basic and acidic residues" evidence="2">
    <location>
        <begin position="1345"/>
        <end position="1361"/>
    </location>
</feature>
<feature type="domain" description="Duffy-antigen binding" evidence="4">
    <location>
        <begin position="1281"/>
        <end position="1470"/>
    </location>
</feature>
<evidence type="ECO:0000313" key="8">
    <source>
        <dbReference type="Proteomes" id="UP000054566"/>
    </source>
</evidence>
<keyword evidence="1" id="KW-0175">Coiled coil</keyword>
<dbReference type="InterPro" id="IPR004258">
    <property type="entry name" value="DBL"/>
</dbReference>
<feature type="region of interest" description="Disordered" evidence="2">
    <location>
        <begin position="1341"/>
        <end position="1371"/>
    </location>
</feature>
<dbReference type="InterPro" id="IPR044932">
    <property type="entry name" value="PfEMP1_ATS_sf"/>
</dbReference>
<feature type="compositionally biased region" description="Low complexity" evidence="2">
    <location>
        <begin position="1084"/>
        <end position="1094"/>
    </location>
</feature>
<feature type="compositionally biased region" description="Basic and acidic residues" evidence="2">
    <location>
        <begin position="2686"/>
        <end position="2696"/>
    </location>
</feature>
<feature type="domain" description="Plasmodium falciparum erythrocyte membrane protein 1 acidic terminal segment" evidence="5">
    <location>
        <begin position="3024"/>
        <end position="3378"/>
    </location>
</feature>
<feature type="domain" description="Duffy-antigen binding" evidence="4">
    <location>
        <begin position="1639"/>
        <end position="1800"/>
    </location>
</feature>
<feature type="domain" description="Duffy-antigen binding" evidence="4">
    <location>
        <begin position="2758"/>
        <end position="2899"/>
    </location>
</feature>
<reference evidence="8" key="1">
    <citation type="submission" date="2015-07" db="EMBL/GenBank/DDBJ databases">
        <title>Annotation of Plasmodium falciparum RAJ116.</title>
        <authorList>
            <consortium name="The Broad Institute Genome Sequencing Platform"/>
            <person name="Volkman S.K."/>
            <person name="Neafsey D.E."/>
            <person name="Dash A.P."/>
            <person name="Chitnis C.E."/>
            <person name="Hartl D.L."/>
            <person name="Young S.K."/>
            <person name="Zeng Q."/>
            <person name="Koehrsen M."/>
            <person name="Alvarado L."/>
            <person name="Berlin A."/>
            <person name="Borenstein D."/>
            <person name="Chapman S.B."/>
            <person name="Chen Z."/>
            <person name="Engels R."/>
            <person name="Freedman E."/>
            <person name="Gellesch M."/>
            <person name="Goldberg J."/>
            <person name="Griggs A."/>
            <person name="Gujja S."/>
            <person name="Heilman E.R."/>
            <person name="Heiman D.I."/>
            <person name="Howarth C."/>
            <person name="Jen D."/>
            <person name="Larson L."/>
            <person name="Mehta T."/>
            <person name="Neiman D."/>
            <person name="Park D."/>
            <person name="Pearson M."/>
            <person name="Roberts A."/>
            <person name="Saif S."/>
            <person name="Shea T."/>
            <person name="Shenoy N."/>
            <person name="Sisk P."/>
            <person name="Stolte C."/>
            <person name="Sykes S."/>
            <person name="Walk T."/>
            <person name="White J."/>
            <person name="Yandava C."/>
            <person name="Haas B."/>
            <person name="Henn M.R."/>
            <person name="Nusbaum C."/>
            <person name="Birren B."/>
        </authorList>
    </citation>
    <scope>NUCLEOTIDE SEQUENCE [LARGE SCALE GENOMIC DNA]</scope>
    <source>
        <strain evidence="8">RAJ116</strain>
    </source>
</reference>
<dbReference type="Pfam" id="PF05424">
    <property type="entry name" value="Duffy_binding"/>
    <property type="match status" value="7"/>
</dbReference>
<dbReference type="Gene3D" id="1.20.1310.20">
    <property type="entry name" value="Duffy-antigen binding domain"/>
    <property type="match status" value="7"/>
</dbReference>
<feature type="region of interest" description="Disordered" evidence="2">
    <location>
        <begin position="1083"/>
        <end position="1107"/>
    </location>
</feature>
<feature type="domain" description="Duffy-antigen binding" evidence="4">
    <location>
        <begin position="96"/>
        <end position="282"/>
    </location>
</feature>
<evidence type="ECO:0000313" key="7">
    <source>
        <dbReference type="EMBL" id="KNC35427.1"/>
    </source>
</evidence>
<protein>
    <recommendedName>
        <fullName evidence="9">Erythrocyte membrane protein 1</fullName>
    </recommendedName>
</protein>
<dbReference type="InterPro" id="IPR029211">
    <property type="entry name" value="PfEMP1_ATS"/>
</dbReference>
<accession>A0A0L0CT68</accession>
<name>A0A0L0CT68_PLAFA</name>
<dbReference type="SUPFAM" id="SSF140924">
    <property type="entry name" value="Duffy binding domain-like"/>
    <property type="match status" value="8"/>
</dbReference>
<organism evidence="7 8">
    <name type="scientific">Plasmodium falciparum RAJ116</name>
    <dbReference type="NCBI Taxonomy" id="580058"/>
    <lineage>
        <taxon>Eukaryota</taxon>
        <taxon>Sar</taxon>
        <taxon>Alveolata</taxon>
        <taxon>Apicomplexa</taxon>
        <taxon>Aconoidasida</taxon>
        <taxon>Haemosporida</taxon>
        <taxon>Plasmodiidae</taxon>
        <taxon>Plasmodium</taxon>
        <taxon>Plasmodium (Laverania)</taxon>
    </lineage>
</organism>
<feature type="coiled-coil region" evidence="1">
    <location>
        <begin position="288"/>
        <end position="315"/>
    </location>
</feature>
<feature type="domain" description="Plasmodium falciparum erythrocyte membrane protein 1 N-terminal" evidence="6">
    <location>
        <begin position="4"/>
        <end position="51"/>
    </location>
</feature>
<dbReference type="InterPro" id="IPR042202">
    <property type="entry name" value="Duffy-ag-bd_sf"/>
</dbReference>
<feature type="region of interest" description="Disordered" evidence="2">
    <location>
        <begin position="734"/>
        <end position="758"/>
    </location>
</feature>
<evidence type="ECO:0000256" key="1">
    <source>
        <dbReference type="SAM" id="Coils"/>
    </source>
</evidence>
<dbReference type="GO" id="GO:0046789">
    <property type="term" value="F:host cell surface receptor binding"/>
    <property type="evidence" value="ECO:0007669"/>
    <property type="project" value="InterPro"/>
</dbReference>
<dbReference type="Gene3D" id="1.20.58.830">
    <property type="match status" value="8"/>
</dbReference>
<evidence type="ECO:0008006" key="9">
    <source>
        <dbReference type="Google" id="ProtNLM"/>
    </source>
</evidence>
<dbReference type="InterPro" id="IPR032761">
    <property type="entry name" value="PfEMP1_N"/>
</dbReference>
<dbReference type="EMBL" id="GG663832">
    <property type="protein sequence ID" value="KNC35427.1"/>
    <property type="molecule type" value="Genomic_DNA"/>
</dbReference>
<feature type="domain" description="Duffy-antigen binding" evidence="4">
    <location>
        <begin position="2403"/>
        <end position="2523"/>
    </location>
</feature>
<dbReference type="FunFam" id="1.20.58.830:FF:000007">
    <property type="entry name" value="VAR2CSA"/>
    <property type="match status" value="1"/>
</dbReference>
<dbReference type="Proteomes" id="UP000054566">
    <property type="component" value="Unassembled WGS sequence"/>
</dbReference>
<evidence type="ECO:0000259" key="6">
    <source>
        <dbReference type="Pfam" id="PF15448"/>
    </source>
</evidence>
<feature type="domain" description="Duffy-binding-like" evidence="3">
    <location>
        <begin position="1484"/>
        <end position="1610"/>
    </location>
</feature>
<feature type="domain" description="Duffy-antigen binding" evidence="4">
    <location>
        <begin position="2063"/>
        <end position="2253"/>
    </location>
</feature>
<evidence type="ECO:0000259" key="5">
    <source>
        <dbReference type="Pfam" id="PF15445"/>
    </source>
</evidence>